<dbReference type="EMBL" id="QGKX02002183">
    <property type="protein sequence ID" value="KAF3488079.1"/>
    <property type="molecule type" value="Genomic_DNA"/>
</dbReference>
<sequence>MSELATQMFGVVRGPRDVCASDADDVSAGHLIPRWATPLLFTPPSFPLSGFQPDVREMDDVTVWQIAHVCISFVSRVRRLSVCGCVTLLPPPKLQAIAPRVFVLEIMWHGYFVNSWGSLLDLGCGSLRCVDIGVMLFILGVPIYSETRQRDGASFLRCYPLDGLAVTTSSSVGVHKGKSSDSWSGA</sequence>
<comment type="caution">
    <text evidence="1">The sequence shown here is derived from an EMBL/GenBank/DDBJ whole genome shotgun (WGS) entry which is preliminary data.</text>
</comment>
<name>A0A8S9N3F3_BRACR</name>
<reference evidence="1" key="1">
    <citation type="submission" date="2019-12" db="EMBL/GenBank/DDBJ databases">
        <title>Genome sequencing and annotation of Brassica cretica.</title>
        <authorList>
            <person name="Studholme D.J."/>
            <person name="Sarris P."/>
        </authorList>
    </citation>
    <scope>NUCLEOTIDE SEQUENCE</scope>
    <source>
        <strain evidence="1">PFS-109/04</strain>
        <tissue evidence="1">Leaf</tissue>
    </source>
</reference>
<dbReference type="AlphaFoldDB" id="A0A8S9N3F3"/>
<dbReference type="Proteomes" id="UP000712600">
    <property type="component" value="Unassembled WGS sequence"/>
</dbReference>
<proteinExistence type="predicted"/>
<gene>
    <name evidence="1" type="ORF">F2Q69_00052991</name>
</gene>
<evidence type="ECO:0000313" key="1">
    <source>
        <dbReference type="EMBL" id="KAF3488079.1"/>
    </source>
</evidence>
<organism evidence="1 2">
    <name type="scientific">Brassica cretica</name>
    <name type="common">Mustard</name>
    <dbReference type="NCBI Taxonomy" id="69181"/>
    <lineage>
        <taxon>Eukaryota</taxon>
        <taxon>Viridiplantae</taxon>
        <taxon>Streptophyta</taxon>
        <taxon>Embryophyta</taxon>
        <taxon>Tracheophyta</taxon>
        <taxon>Spermatophyta</taxon>
        <taxon>Magnoliopsida</taxon>
        <taxon>eudicotyledons</taxon>
        <taxon>Gunneridae</taxon>
        <taxon>Pentapetalae</taxon>
        <taxon>rosids</taxon>
        <taxon>malvids</taxon>
        <taxon>Brassicales</taxon>
        <taxon>Brassicaceae</taxon>
        <taxon>Brassiceae</taxon>
        <taxon>Brassica</taxon>
    </lineage>
</organism>
<evidence type="ECO:0000313" key="2">
    <source>
        <dbReference type="Proteomes" id="UP000712600"/>
    </source>
</evidence>
<protein>
    <submittedName>
        <fullName evidence="1">Uncharacterized protein</fullName>
    </submittedName>
</protein>
<accession>A0A8S9N3F3</accession>